<gene>
    <name evidence="2" type="ORF">HK097_005888</name>
</gene>
<accession>A0AAD5RZU2</accession>
<feature type="region of interest" description="Disordered" evidence="1">
    <location>
        <begin position="74"/>
        <end position="136"/>
    </location>
</feature>
<dbReference type="Proteomes" id="UP001212841">
    <property type="component" value="Unassembled WGS sequence"/>
</dbReference>
<reference evidence="2" key="1">
    <citation type="submission" date="2020-05" db="EMBL/GenBank/DDBJ databases">
        <title>Phylogenomic resolution of chytrid fungi.</title>
        <authorList>
            <person name="Stajich J.E."/>
            <person name="Amses K."/>
            <person name="Simmons R."/>
            <person name="Seto K."/>
            <person name="Myers J."/>
            <person name="Bonds A."/>
            <person name="Quandt C.A."/>
            <person name="Barry K."/>
            <person name="Liu P."/>
            <person name="Grigoriev I."/>
            <person name="Longcore J.E."/>
            <person name="James T.Y."/>
        </authorList>
    </citation>
    <scope>NUCLEOTIDE SEQUENCE</scope>
    <source>
        <strain evidence="2">JEL0318</strain>
    </source>
</reference>
<feature type="non-terminal residue" evidence="2">
    <location>
        <position position="1"/>
    </location>
</feature>
<evidence type="ECO:0000313" key="3">
    <source>
        <dbReference type="Proteomes" id="UP001212841"/>
    </source>
</evidence>
<dbReference type="EMBL" id="JADGJD010002762">
    <property type="protein sequence ID" value="KAJ3028841.1"/>
    <property type="molecule type" value="Genomic_DNA"/>
</dbReference>
<sequence>QDFEKDASYDAHSPFAHPTNGGAMSPTNMNTFQKQAFLMMGSPGQRSRNTLGPSYIKYGGDILAYAKDRREEFLKTEEGKEEVGSEEEMEEVEEAEDAEEEEGRKRKPLRKVEKVGKTVPAVGNGEEKGVDEGGGQ</sequence>
<name>A0AAD5RZU2_9FUNG</name>
<feature type="compositionally biased region" description="Basic and acidic residues" evidence="1">
    <location>
        <begin position="74"/>
        <end position="83"/>
    </location>
</feature>
<organism evidence="2 3">
    <name type="scientific">Rhizophlyctis rosea</name>
    <dbReference type="NCBI Taxonomy" id="64517"/>
    <lineage>
        <taxon>Eukaryota</taxon>
        <taxon>Fungi</taxon>
        <taxon>Fungi incertae sedis</taxon>
        <taxon>Chytridiomycota</taxon>
        <taxon>Chytridiomycota incertae sedis</taxon>
        <taxon>Chytridiomycetes</taxon>
        <taxon>Rhizophlyctidales</taxon>
        <taxon>Rhizophlyctidaceae</taxon>
        <taxon>Rhizophlyctis</taxon>
    </lineage>
</organism>
<evidence type="ECO:0000313" key="2">
    <source>
        <dbReference type="EMBL" id="KAJ3028841.1"/>
    </source>
</evidence>
<comment type="caution">
    <text evidence="2">The sequence shown here is derived from an EMBL/GenBank/DDBJ whole genome shotgun (WGS) entry which is preliminary data.</text>
</comment>
<proteinExistence type="predicted"/>
<keyword evidence="3" id="KW-1185">Reference proteome</keyword>
<feature type="compositionally biased region" description="Acidic residues" evidence="1">
    <location>
        <begin position="84"/>
        <end position="101"/>
    </location>
</feature>
<evidence type="ECO:0000256" key="1">
    <source>
        <dbReference type="SAM" id="MobiDB-lite"/>
    </source>
</evidence>
<feature type="compositionally biased region" description="Basic and acidic residues" evidence="1">
    <location>
        <begin position="125"/>
        <end position="136"/>
    </location>
</feature>
<feature type="region of interest" description="Disordered" evidence="1">
    <location>
        <begin position="1"/>
        <end position="28"/>
    </location>
</feature>
<dbReference type="AlphaFoldDB" id="A0AAD5RZU2"/>
<protein>
    <submittedName>
        <fullName evidence="2">Uncharacterized protein</fullName>
    </submittedName>
</protein>